<keyword evidence="4" id="KW-1185">Reference proteome</keyword>
<accession>A0AAW0KCN7</accession>
<evidence type="ECO:0000256" key="1">
    <source>
        <dbReference type="ARBA" id="ARBA00004191"/>
    </source>
</evidence>
<dbReference type="InterPro" id="IPR012334">
    <property type="entry name" value="Pectin_lyas_fold"/>
</dbReference>
<evidence type="ECO:0000313" key="4">
    <source>
        <dbReference type="Proteomes" id="UP000237347"/>
    </source>
</evidence>
<dbReference type="SUPFAM" id="SSF51126">
    <property type="entry name" value="Pectin lyase-like"/>
    <property type="match status" value="1"/>
</dbReference>
<evidence type="ECO:0000256" key="2">
    <source>
        <dbReference type="ARBA" id="ARBA00022512"/>
    </source>
</evidence>
<comment type="caution">
    <text evidence="3">The sequence shown here is derived from an EMBL/GenBank/DDBJ whole genome shotgun (WGS) entry which is preliminary data.</text>
</comment>
<sequence length="392" mass="44317">MIEGTLENENKALFIGIRICQEVALNNLWCAIKLGSASSFDFKGLIFDNITIAQSHRGLGLQIRGGNTHIAFLYSPCVGNVSEITFSNINISAKYYDPSWWRRAEPIYLTTCPRDSSAKEGSISNVVFINIIANSENGVFLSGSKHGLLSNLRFINVNLTCRRWKNYSSGLIDYRPGCQELVNHSIARVIMDHTEGLEVENVNMRWSDHQSGHWNNPLDFRPSTGVNGLSNRMVDELEELWKKLIITEEEGVNGLSNRMVDELEELWKKLIITEEEIYTVLYQIQRFAILQEEIPNHIERNLHSTLPLTTTYFPFPSDLRKKIIHAGSYGGGNNIKNEFVQTMEGKAVLGESYDLICLDSGSSLFTIGFDPPQCMSIPCKIFFTSFCSCEHI</sequence>
<evidence type="ECO:0000313" key="3">
    <source>
        <dbReference type="EMBL" id="KAK7837047.1"/>
    </source>
</evidence>
<name>A0AAW0KCN7_QUESU</name>
<protein>
    <submittedName>
        <fullName evidence="3">Uncharacterized protein</fullName>
    </submittedName>
</protein>
<dbReference type="Gene3D" id="2.160.20.10">
    <property type="entry name" value="Single-stranded right-handed beta-helix, Pectin lyase-like"/>
    <property type="match status" value="1"/>
</dbReference>
<reference evidence="3 4" key="1">
    <citation type="journal article" date="2018" name="Sci. Data">
        <title>The draft genome sequence of cork oak.</title>
        <authorList>
            <person name="Ramos A.M."/>
            <person name="Usie A."/>
            <person name="Barbosa P."/>
            <person name="Barros P.M."/>
            <person name="Capote T."/>
            <person name="Chaves I."/>
            <person name="Simoes F."/>
            <person name="Abreu I."/>
            <person name="Carrasquinho I."/>
            <person name="Faro C."/>
            <person name="Guimaraes J.B."/>
            <person name="Mendonca D."/>
            <person name="Nobrega F."/>
            <person name="Rodrigues L."/>
            <person name="Saibo N.J.M."/>
            <person name="Varela M.C."/>
            <person name="Egas C."/>
            <person name="Matos J."/>
            <person name="Miguel C.M."/>
            <person name="Oliveira M.M."/>
            <person name="Ricardo C.P."/>
            <person name="Goncalves S."/>
        </authorList>
    </citation>
    <scope>NUCLEOTIDE SEQUENCE [LARGE SCALE GENOMIC DNA]</scope>
    <source>
        <strain evidence="4">cv. HL8</strain>
    </source>
</reference>
<gene>
    <name evidence="3" type="ORF">CFP56_021728</name>
</gene>
<keyword evidence="2" id="KW-0134">Cell wall</keyword>
<dbReference type="Proteomes" id="UP000237347">
    <property type="component" value="Unassembled WGS sequence"/>
</dbReference>
<dbReference type="EMBL" id="PKMF04000337">
    <property type="protein sequence ID" value="KAK7837047.1"/>
    <property type="molecule type" value="Genomic_DNA"/>
</dbReference>
<comment type="subcellular location">
    <subcellularLocation>
        <location evidence="1">Secreted</location>
        <location evidence="1">Cell wall</location>
    </subcellularLocation>
</comment>
<proteinExistence type="predicted"/>
<keyword evidence="2" id="KW-0964">Secreted</keyword>
<dbReference type="InterPro" id="IPR011050">
    <property type="entry name" value="Pectin_lyase_fold/virulence"/>
</dbReference>
<dbReference type="AlphaFoldDB" id="A0AAW0KCN7"/>
<organism evidence="3 4">
    <name type="scientific">Quercus suber</name>
    <name type="common">Cork oak</name>
    <dbReference type="NCBI Taxonomy" id="58331"/>
    <lineage>
        <taxon>Eukaryota</taxon>
        <taxon>Viridiplantae</taxon>
        <taxon>Streptophyta</taxon>
        <taxon>Embryophyta</taxon>
        <taxon>Tracheophyta</taxon>
        <taxon>Spermatophyta</taxon>
        <taxon>Magnoliopsida</taxon>
        <taxon>eudicotyledons</taxon>
        <taxon>Gunneridae</taxon>
        <taxon>Pentapetalae</taxon>
        <taxon>rosids</taxon>
        <taxon>fabids</taxon>
        <taxon>Fagales</taxon>
        <taxon>Fagaceae</taxon>
        <taxon>Quercus</taxon>
    </lineage>
</organism>